<dbReference type="PANTHER" id="PTHR38455">
    <property type="entry name" value="HYPOTHETICAL CYTOSOLIC PROTEIN"/>
    <property type="match status" value="1"/>
</dbReference>
<accession>A0A5C7FPT2</accession>
<evidence type="ECO:0000313" key="1">
    <source>
        <dbReference type="EMBL" id="WWD80004.1"/>
    </source>
</evidence>
<protein>
    <submittedName>
        <fullName evidence="1">DUF951 domain-containing protein</fullName>
    </submittedName>
</protein>
<dbReference type="Proteomes" id="UP000321816">
    <property type="component" value="Chromosome"/>
</dbReference>
<dbReference type="InterPro" id="IPR009296">
    <property type="entry name" value="DUF951"/>
</dbReference>
<dbReference type="KEGG" id="ahal:FTX54_016700"/>
<sequence>MAHPEFALNDIVEMKKQHPCGENRWKIVRMGMDIRIKCMGCQHSIMMPRKEFEKKMKRVTEKNQD</sequence>
<gene>
    <name evidence="1" type="ORF">FTX54_016700</name>
</gene>
<dbReference type="OrthoDB" id="9802710at2"/>
<keyword evidence="2" id="KW-1185">Reference proteome</keyword>
<dbReference type="RefSeq" id="WP_147802535.1">
    <property type="nucleotide sequence ID" value="NZ_CP144914.1"/>
</dbReference>
<name>A0A5C7FPT2_9BACI</name>
<reference evidence="1 2" key="1">
    <citation type="submission" date="2024-01" db="EMBL/GenBank/DDBJ databases">
        <title>Complete Genome Sequence of Alkalicoccus halolimnae BZ-SZ-XJ29T, a Moderately Halophilic Bacterium Isolated from a Salt Lake.</title>
        <authorList>
            <person name="Zhao B."/>
        </authorList>
    </citation>
    <scope>NUCLEOTIDE SEQUENCE [LARGE SCALE GENOMIC DNA]</scope>
    <source>
        <strain evidence="1 2">BZ-SZ-XJ29</strain>
    </source>
</reference>
<dbReference type="Pfam" id="PF06107">
    <property type="entry name" value="DUF951"/>
    <property type="match status" value="1"/>
</dbReference>
<proteinExistence type="predicted"/>
<dbReference type="AlphaFoldDB" id="A0A5C7FPT2"/>
<dbReference type="PIRSF" id="PIRSF037263">
    <property type="entry name" value="DUF951_bac"/>
    <property type="match status" value="1"/>
</dbReference>
<organism evidence="1 2">
    <name type="scientific">Alkalicoccus halolimnae</name>
    <dbReference type="NCBI Taxonomy" id="1667239"/>
    <lineage>
        <taxon>Bacteria</taxon>
        <taxon>Bacillati</taxon>
        <taxon>Bacillota</taxon>
        <taxon>Bacilli</taxon>
        <taxon>Bacillales</taxon>
        <taxon>Bacillaceae</taxon>
        <taxon>Alkalicoccus</taxon>
    </lineage>
</organism>
<dbReference type="PANTHER" id="PTHR38455:SF1">
    <property type="entry name" value="DUF951 DOMAIN-CONTAINING PROTEIN"/>
    <property type="match status" value="1"/>
</dbReference>
<dbReference type="EMBL" id="CP144914">
    <property type="protein sequence ID" value="WWD80004.1"/>
    <property type="molecule type" value="Genomic_DNA"/>
</dbReference>
<evidence type="ECO:0000313" key="2">
    <source>
        <dbReference type="Proteomes" id="UP000321816"/>
    </source>
</evidence>